<reference evidence="1" key="2">
    <citation type="journal article" date="2015" name="Fish Shellfish Immunol.">
        <title>Early steps in the European eel (Anguilla anguilla)-Vibrio vulnificus interaction in the gills: Role of the RtxA13 toxin.</title>
        <authorList>
            <person name="Callol A."/>
            <person name="Pajuelo D."/>
            <person name="Ebbesson L."/>
            <person name="Teles M."/>
            <person name="MacKenzie S."/>
            <person name="Amaro C."/>
        </authorList>
    </citation>
    <scope>NUCLEOTIDE SEQUENCE</scope>
</reference>
<dbReference type="AlphaFoldDB" id="A0A0E9U6L7"/>
<sequence length="47" mass="5203">MGPLSPNAVQCIKTSLKEHKAMDTDGVTLLSILAHGTELYFTRSQWI</sequence>
<reference evidence="1" key="1">
    <citation type="submission" date="2014-11" db="EMBL/GenBank/DDBJ databases">
        <authorList>
            <person name="Amaro Gonzalez C."/>
        </authorList>
    </citation>
    <scope>NUCLEOTIDE SEQUENCE</scope>
</reference>
<protein>
    <submittedName>
        <fullName evidence="1">Uncharacterized protein</fullName>
    </submittedName>
</protein>
<organism evidence="1">
    <name type="scientific">Anguilla anguilla</name>
    <name type="common">European freshwater eel</name>
    <name type="synonym">Muraena anguilla</name>
    <dbReference type="NCBI Taxonomy" id="7936"/>
    <lineage>
        <taxon>Eukaryota</taxon>
        <taxon>Metazoa</taxon>
        <taxon>Chordata</taxon>
        <taxon>Craniata</taxon>
        <taxon>Vertebrata</taxon>
        <taxon>Euteleostomi</taxon>
        <taxon>Actinopterygii</taxon>
        <taxon>Neopterygii</taxon>
        <taxon>Teleostei</taxon>
        <taxon>Anguilliformes</taxon>
        <taxon>Anguillidae</taxon>
        <taxon>Anguilla</taxon>
    </lineage>
</organism>
<name>A0A0E9U6L7_ANGAN</name>
<dbReference type="EMBL" id="GBXM01047096">
    <property type="protein sequence ID" value="JAH61481.1"/>
    <property type="molecule type" value="Transcribed_RNA"/>
</dbReference>
<accession>A0A0E9U6L7</accession>
<proteinExistence type="predicted"/>
<evidence type="ECO:0000313" key="1">
    <source>
        <dbReference type="EMBL" id="JAH61481.1"/>
    </source>
</evidence>